<dbReference type="Proteomes" id="UP000029518">
    <property type="component" value="Chromosome"/>
</dbReference>
<dbReference type="PANTHER" id="PTHR30146:SF95">
    <property type="entry name" value="RIBOSE OPERON REPRESSOR"/>
    <property type="match status" value="1"/>
</dbReference>
<keyword evidence="1" id="KW-0678">Repressor</keyword>
<keyword evidence="3" id="KW-0238">DNA-binding</keyword>
<dbReference type="CDD" id="cd06291">
    <property type="entry name" value="PBP1_Qymf-like"/>
    <property type="match status" value="1"/>
</dbReference>
<evidence type="ECO:0000259" key="5">
    <source>
        <dbReference type="PROSITE" id="PS50932"/>
    </source>
</evidence>
<dbReference type="SUPFAM" id="SSF47413">
    <property type="entry name" value="lambda repressor-like DNA-binding domains"/>
    <property type="match status" value="1"/>
</dbReference>
<dbReference type="InterPro" id="IPR000843">
    <property type="entry name" value="HTH_LacI"/>
</dbReference>
<name>A0A089MUA7_PAEBO</name>
<evidence type="ECO:0000313" key="6">
    <source>
        <dbReference type="EMBL" id="AIQ60044.1"/>
    </source>
</evidence>
<keyword evidence="4" id="KW-0804">Transcription</keyword>
<evidence type="ECO:0000256" key="3">
    <source>
        <dbReference type="ARBA" id="ARBA00023125"/>
    </source>
</evidence>
<dbReference type="AlphaFoldDB" id="A0A089MUA7"/>
<evidence type="ECO:0000313" key="7">
    <source>
        <dbReference type="Proteomes" id="UP000029518"/>
    </source>
</evidence>
<dbReference type="RefSeq" id="WP_042216418.1">
    <property type="nucleotide sequence ID" value="NZ_CP009285.1"/>
</dbReference>
<evidence type="ECO:0000256" key="1">
    <source>
        <dbReference type="ARBA" id="ARBA00022491"/>
    </source>
</evidence>
<dbReference type="GO" id="GO:0003700">
    <property type="term" value="F:DNA-binding transcription factor activity"/>
    <property type="evidence" value="ECO:0007669"/>
    <property type="project" value="TreeGrafter"/>
</dbReference>
<evidence type="ECO:0000256" key="4">
    <source>
        <dbReference type="ARBA" id="ARBA00023163"/>
    </source>
</evidence>
<dbReference type="SMART" id="SM00354">
    <property type="entry name" value="HTH_LACI"/>
    <property type="match status" value="1"/>
</dbReference>
<dbReference type="PROSITE" id="PS50932">
    <property type="entry name" value="HTH_LACI_2"/>
    <property type="match status" value="1"/>
</dbReference>
<reference evidence="6" key="1">
    <citation type="submission" date="2014-08" db="EMBL/GenBank/DDBJ databases">
        <title>Comparative genomics of the Paenibacillus odorifer group.</title>
        <authorList>
            <person name="den Bakker H.C."/>
            <person name="Tsai Y.-C.Y.-C."/>
            <person name="Martin N."/>
            <person name="Korlach J."/>
            <person name="Wiedmann M."/>
        </authorList>
    </citation>
    <scope>NUCLEOTIDE SEQUENCE [LARGE SCALE GENOMIC DNA]</scope>
    <source>
        <strain evidence="6">DSM 13188</strain>
    </source>
</reference>
<evidence type="ECO:0000256" key="2">
    <source>
        <dbReference type="ARBA" id="ARBA00023015"/>
    </source>
</evidence>
<dbReference type="OrthoDB" id="9796186at2"/>
<dbReference type="Pfam" id="PF00356">
    <property type="entry name" value="LacI"/>
    <property type="match status" value="1"/>
</dbReference>
<gene>
    <name evidence="6" type="ORF">PBOR_26165</name>
</gene>
<sequence>MTSIKDVASLAGVAVGTVSRVINNSGAVKPKTRKKVEEAIQELNYFPNEVARNFKMQKSKMVALLLPSIWNPFFSELAYYIEDELDREGFKLMLCNSGGKPEKELYYLEMLRQNKVAGIVGITYNDIENNVSNDIPIVSIDRHFNKKITCVTSDNYEGGRLALRELVKAGVKKPAFLGSITSVFSETMNRRKGFIDEAEALGIDYVIYEKPDPIVDDNAYFNEFLKEHGDVDGIFAITDMLAANYIERARRQGKRVPEDIKVIGYDGIQDNPYFHPILSTIRQPVEEMARMTIRLLYNKIEGIPLDKQVYRIPVMFKQGETT</sequence>
<dbReference type="HOGENOM" id="CLU_037628_6_0_9"/>
<dbReference type="SUPFAM" id="SSF53822">
    <property type="entry name" value="Periplasmic binding protein-like I"/>
    <property type="match status" value="1"/>
</dbReference>
<dbReference type="CDD" id="cd01392">
    <property type="entry name" value="HTH_LacI"/>
    <property type="match status" value="1"/>
</dbReference>
<dbReference type="InterPro" id="IPR028082">
    <property type="entry name" value="Peripla_BP_I"/>
</dbReference>
<protein>
    <submittedName>
        <fullName evidence="6">LacI family transcriptional regulator</fullName>
    </submittedName>
</protein>
<keyword evidence="2" id="KW-0805">Transcription regulation</keyword>
<proteinExistence type="predicted"/>
<dbReference type="Gene3D" id="1.10.260.40">
    <property type="entry name" value="lambda repressor-like DNA-binding domains"/>
    <property type="match status" value="1"/>
</dbReference>
<dbReference type="InterPro" id="IPR010982">
    <property type="entry name" value="Lambda_DNA-bd_dom_sf"/>
</dbReference>
<keyword evidence="7" id="KW-1185">Reference proteome</keyword>
<feature type="domain" description="HTH lacI-type" evidence="5">
    <location>
        <begin position="2"/>
        <end position="56"/>
    </location>
</feature>
<dbReference type="EMBL" id="CP009285">
    <property type="protein sequence ID" value="AIQ60044.1"/>
    <property type="molecule type" value="Genomic_DNA"/>
</dbReference>
<organism evidence="6 7">
    <name type="scientific">Paenibacillus borealis</name>
    <dbReference type="NCBI Taxonomy" id="160799"/>
    <lineage>
        <taxon>Bacteria</taxon>
        <taxon>Bacillati</taxon>
        <taxon>Bacillota</taxon>
        <taxon>Bacilli</taxon>
        <taxon>Bacillales</taxon>
        <taxon>Paenibacillaceae</taxon>
        <taxon>Paenibacillus</taxon>
    </lineage>
</organism>
<dbReference type="GO" id="GO:0000976">
    <property type="term" value="F:transcription cis-regulatory region binding"/>
    <property type="evidence" value="ECO:0007669"/>
    <property type="project" value="TreeGrafter"/>
</dbReference>
<dbReference type="Pfam" id="PF00532">
    <property type="entry name" value="Peripla_BP_1"/>
    <property type="match status" value="1"/>
</dbReference>
<accession>A0A089MUA7</accession>
<dbReference type="KEGG" id="pbd:PBOR_26165"/>
<dbReference type="PANTHER" id="PTHR30146">
    <property type="entry name" value="LACI-RELATED TRANSCRIPTIONAL REPRESSOR"/>
    <property type="match status" value="1"/>
</dbReference>
<dbReference type="Gene3D" id="3.40.50.2300">
    <property type="match status" value="2"/>
</dbReference>
<dbReference type="PRINTS" id="PR00036">
    <property type="entry name" value="HTHLACI"/>
</dbReference>
<dbReference type="InterPro" id="IPR001761">
    <property type="entry name" value="Peripla_BP/Lac1_sug-bd_dom"/>
</dbReference>